<dbReference type="InterPro" id="IPR002083">
    <property type="entry name" value="MATH/TRAF_dom"/>
</dbReference>
<dbReference type="InterPro" id="IPR008974">
    <property type="entry name" value="TRAF-like"/>
</dbReference>
<reference evidence="4" key="1">
    <citation type="submission" date="2017-02" db="UniProtKB">
        <authorList>
            <consortium name="WormBaseParasite"/>
        </authorList>
    </citation>
    <scope>IDENTIFICATION</scope>
</reference>
<evidence type="ECO:0000259" key="2">
    <source>
        <dbReference type="PROSITE" id="PS50144"/>
    </source>
</evidence>
<keyword evidence="3" id="KW-1185">Reference proteome</keyword>
<dbReference type="SMART" id="SM00225">
    <property type="entry name" value="BTB"/>
    <property type="match status" value="1"/>
</dbReference>
<dbReference type="AlphaFoldDB" id="A0A0N5BMP6"/>
<protein>
    <submittedName>
        <fullName evidence="4">BTB domain-containing protein</fullName>
    </submittedName>
</protein>
<accession>A0A0N5BMP6</accession>
<dbReference type="Gene3D" id="3.30.710.10">
    <property type="entry name" value="Potassium Channel Kv1.1, Chain A"/>
    <property type="match status" value="1"/>
</dbReference>
<dbReference type="SUPFAM" id="SSF54695">
    <property type="entry name" value="POZ domain"/>
    <property type="match status" value="1"/>
</dbReference>
<sequence>ENNTLIVLNYCSLYNMNPIYEKHRYIYTIGNFFRHIGEPGNKFVSEPFTFATTERSDWYFWLYPNGYSAESKGYLTIIFKSLNYGGSNKKAKFRFSIINNKEKEINISESVVFPSSHSVNYWKILHFIRIDYLLDQSSGLLINGNLVLSFEVFFINNNNIIKNHFATLFGNDKTLPKPDNHLNQTLQEQQSADCIIVVGKYNFYVHKQKLINRSPVFCTMFKHELKESITGIIEIVDFEVDVVKEMLDYIYTDEAPNIKEMATDVLAIADKYELDGLKSMAKNCLFWSLIQNNFANFLLSNFRLN</sequence>
<evidence type="ECO:0000259" key="1">
    <source>
        <dbReference type="PROSITE" id="PS50097"/>
    </source>
</evidence>
<dbReference type="Gene3D" id="2.60.210.10">
    <property type="entry name" value="Apoptosis, Tumor Necrosis Factor Receptor Associated Protein 2, Chain A"/>
    <property type="match status" value="1"/>
</dbReference>
<name>A0A0N5BMP6_STREA</name>
<feature type="domain" description="MATH" evidence="2">
    <location>
        <begin position="22"/>
        <end position="152"/>
    </location>
</feature>
<dbReference type="GO" id="GO:0030163">
    <property type="term" value="P:protein catabolic process"/>
    <property type="evidence" value="ECO:0007669"/>
    <property type="project" value="UniProtKB-ARBA"/>
</dbReference>
<dbReference type="Proteomes" id="UP000046392">
    <property type="component" value="Unplaced"/>
</dbReference>
<dbReference type="InterPro" id="IPR000210">
    <property type="entry name" value="BTB/POZ_dom"/>
</dbReference>
<proteinExistence type="predicted"/>
<organism evidence="3 4">
    <name type="scientific">Strongyloides papillosus</name>
    <name type="common">Intestinal threadworm</name>
    <dbReference type="NCBI Taxonomy" id="174720"/>
    <lineage>
        <taxon>Eukaryota</taxon>
        <taxon>Metazoa</taxon>
        <taxon>Ecdysozoa</taxon>
        <taxon>Nematoda</taxon>
        <taxon>Chromadorea</taxon>
        <taxon>Rhabditida</taxon>
        <taxon>Tylenchina</taxon>
        <taxon>Panagrolaimomorpha</taxon>
        <taxon>Strongyloidoidea</taxon>
        <taxon>Strongyloididae</taxon>
        <taxon>Strongyloides</taxon>
    </lineage>
</organism>
<dbReference type="InterPro" id="IPR011333">
    <property type="entry name" value="SKP1/BTB/POZ_sf"/>
</dbReference>
<evidence type="ECO:0000313" key="4">
    <source>
        <dbReference type="WBParaSite" id="SPAL_0000718500.1"/>
    </source>
</evidence>
<dbReference type="STRING" id="174720.A0A0N5BMP6"/>
<feature type="domain" description="BTB" evidence="1">
    <location>
        <begin position="192"/>
        <end position="254"/>
    </location>
</feature>
<dbReference type="PROSITE" id="PS50144">
    <property type="entry name" value="MATH"/>
    <property type="match status" value="1"/>
</dbReference>
<evidence type="ECO:0000313" key="3">
    <source>
        <dbReference type="Proteomes" id="UP000046392"/>
    </source>
</evidence>
<dbReference type="Pfam" id="PF22486">
    <property type="entry name" value="MATH_2"/>
    <property type="match status" value="1"/>
</dbReference>
<dbReference type="SUPFAM" id="SSF49599">
    <property type="entry name" value="TRAF domain-like"/>
    <property type="match status" value="1"/>
</dbReference>
<dbReference type="PANTHER" id="PTHR24413">
    <property type="entry name" value="SPECKLE-TYPE POZ PROTEIN"/>
    <property type="match status" value="1"/>
</dbReference>
<dbReference type="Pfam" id="PF00651">
    <property type="entry name" value="BTB"/>
    <property type="match status" value="1"/>
</dbReference>
<dbReference type="PROSITE" id="PS50097">
    <property type="entry name" value="BTB"/>
    <property type="match status" value="1"/>
</dbReference>
<dbReference type="WBParaSite" id="SPAL_0000718500.1">
    <property type="protein sequence ID" value="SPAL_0000718500.1"/>
    <property type="gene ID" value="SPAL_0000718500"/>
</dbReference>